<evidence type="ECO:0000256" key="2">
    <source>
        <dbReference type="ARBA" id="ARBA00023125"/>
    </source>
</evidence>
<keyword evidence="6" id="KW-1185">Reference proteome</keyword>
<comment type="caution">
    <text evidence="5">The sequence shown here is derived from an EMBL/GenBank/DDBJ whole genome shotgun (WGS) entry which is preliminary data.</text>
</comment>
<evidence type="ECO:0000256" key="3">
    <source>
        <dbReference type="ARBA" id="ARBA00023163"/>
    </source>
</evidence>
<keyword evidence="1" id="KW-0805">Transcription regulation</keyword>
<dbReference type="InterPro" id="IPR009057">
    <property type="entry name" value="Homeodomain-like_sf"/>
</dbReference>
<sequence length="307" mass="34604">MKLQYSTEIVDAPRRFDYWNEVVCRHCLLADSKSLKERPFDGKLHVGAAGTVGVSIMSAPWHHWRRDAHHIRIRPDDDLWLAYMVSGEARISQDGRQAHLRSGDMALYDATRPFEFDMAPEKVCVVRLPRKSMLSRVPCADRMTAQLIDPRRPGGAAVRSMIEEAARTEFSDADAAARYGSALLDVLSLHLDMPSDARTVVRERDLYARLVAHIRENFADTGLTLQSLAQTHHVCERTVARAFARHGQTPMEVLRRARLQASHRALAERQADSVTTAALSCGFTDLSHFSRVFRVAYGYTPQSLLSH</sequence>
<evidence type="ECO:0000259" key="4">
    <source>
        <dbReference type="PROSITE" id="PS01124"/>
    </source>
</evidence>
<keyword evidence="3" id="KW-0804">Transcription</keyword>
<dbReference type="Pfam" id="PF12833">
    <property type="entry name" value="HTH_18"/>
    <property type="match status" value="1"/>
</dbReference>
<accession>A0ABP3VFF5</accession>
<evidence type="ECO:0000313" key="5">
    <source>
        <dbReference type="EMBL" id="GAA0756822.1"/>
    </source>
</evidence>
<dbReference type="Pfam" id="PF14525">
    <property type="entry name" value="AraC_binding_2"/>
    <property type="match status" value="1"/>
</dbReference>
<gene>
    <name evidence="5" type="ORF">GCM10009107_35720</name>
</gene>
<evidence type="ECO:0000313" key="6">
    <source>
        <dbReference type="Proteomes" id="UP001500279"/>
    </source>
</evidence>
<name>A0ABP3VFF5_9BURK</name>
<keyword evidence="2" id="KW-0238">DNA-binding</keyword>
<protein>
    <submittedName>
        <fullName evidence="5">Helix-turn-helix domain-containing protein</fullName>
    </submittedName>
</protein>
<reference evidence="6" key="1">
    <citation type="journal article" date="2019" name="Int. J. Syst. Evol. Microbiol.">
        <title>The Global Catalogue of Microorganisms (GCM) 10K type strain sequencing project: providing services to taxonomists for standard genome sequencing and annotation.</title>
        <authorList>
            <consortium name="The Broad Institute Genomics Platform"/>
            <consortium name="The Broad Institute Genome Sequencing Center for Infectious Disease"/>
            <person name="Wu L."/>
            <person name="Ma J."/>
        </authorList>
    </citation>
    <scope>NUCLEOTIDE SEQUENCE [LARGE SCALE GENOMIC DNA]</scope>
    <source>
        <strain evidence="6">JCM 15503</strain>
    </source>
</reference>
<dbReference type="Gene3D" id="1.10.10.60">
    <property type="entry name" value="Homeodomain-like"/>
    <property type="match status" value="1"/>
</dbReference>
<dbReference type="InterPro" id="IPR050204">
    <property type="entry name" value="AraC_XylS_family_regulators"/>
</dbReference>
<dbReference type="SMART" id="SM00342">
    <property type="entry name" value="HTH_ARAC"/>
    <property type="match status" value="1"/>
</dbReference>
<dbReference type="RefSeq" id="WP_141286907.1">
    <property type="nucleotide sequence ID" value="NZ_BAAAEW010000023.1"/>
</dbReference>
<evidence type="ECO:0000256" key="1">
    <source>
        <dbReference type="ARBA" id="ARBA00023015"/>
    </source>
</evidence>
<organism evidence="5 6">
    <name type="scientific">Ideonella azotifigens</name>
    <dbReference type="NCBI Taxonomy" id="513160"/>
    <lineage>
        <taxon>Bacteria</taxon>
        <taxon>Pseudomonadati</taxon>
        <taxon>Pseudomonadota</taxon>
        <taxon>Betaproteobacteria</taxon>
        <taxon>Burkholderiales</taxon>
        <taxon>Sphaerotilaceae</taxon>
        <taxon>Ideonella</taxon>
    </lineage>
</organism>
<dbReference type="SUPFAM" id="SSF46689">
    <property type="entry name" value="Homeodomain-like"/>
    <property type="match status" value="1"/>
</dbReference>
<dbReference type="PANTHER" id="PTHR46796">
    <property type="entry name" value="HTH-TYPE TRANSCRIPTIONAL ACTIVATOR RHAS-RELATED"/>
    <property type="match status" value="1"/>
</dbReference>
<dbReference type="Proteomes" id="UP001500279">
    <property type="component" value="Unassembled WGS sequence"/>
</dbReference>
<proteinExistence type="predicted"/>
<dbReference type="EMBL" id="BAAAEW010000023">
    <property type="protein sequence ID" value="GAA0756822.1"/>
    <property type="molecule type" value="Genomic_DNA"/>
</dbReference>
<dbReference type="InterPro" id="IPR035418">
    <property type="entry name" value="AraC-bd_2"/>
</dbReference>
<feature type="domain" description="HTH araC/xylS-type" evidence="4">
    <location>
        <begin position="208"/>
        <end position="307"/>
    </location>
</feature>
<dbReference type="PANTHER" id="PTHR46796:SF6">
    <property type="entry name" value="ARAC SUBFAMILY"/>
    <property type="match status" value="1"/>
</dbReference>
<dbReference type="InterPro" id="IPR018060">
    <property type="entry name" value="HTH_AraC"/>
</dbReference>
<dbReference type="PROSITE" id="PS01124">
    <property type="entry name" value="HTH_ARAC_FAMILY_2"/>
    <property type="match status" value="1"/>
</dbReference>